<keyword evidence="1" id="KW-0677">Repeat</keyword>
<name>A0A9P9A7T0_9PEZI</name>
<organism evidence="4 5">
    <name type="scientific">Plectosphaerella plurivora</name>
    <dbReference type="NCBI Taxonomy" id="936078"/>
    <lineage>
        <taxon>Eukaryota</taxon>
        <taxon>Fungi</taxon>
        <taxon>Dikarya</taxon>
        <taxon>Ascomycota</taxon>
        <taxon>Pezizomycotina</taxon>
        <taxon>Sordariomycetes</taxon>
        <taxon>Hypocreomycetidae</taxon>
        <taxon>Glomerellales</taxon>
        <taxon>Plectosphaerellaceae</taxon>
        <taxon>Plectosphaerella</taxon>
    </lineage>
</organism>
<feature type="compositionally biased region" description="Polar residues" evidence="2">
    <location>
        <begin position="1286"/>
        <end position="1298"/>
    </location>
</feature>
<keyword evidence="5" id="KW-1185">Reference proteome</keyword>
<proteinExistence type="predicted"/>
<comment type="caution">
    <text evidence="4">The sequence shown here is derived from an EMBL/GenBank/DDBJ whole genome shotgun (WGS) entry which is preliminary data.</text>
</comment>
<evidence type="ECO:0000313" key="4">
    <source>
        <dbReference type="EMBL" id="KAH6677812.1"/>
    </source>
</evidence>
<feature type="region of interest" description="Disordered" evidence="2">
    <location>
        <begin position="1286"/>
        <end position="1322"/>
    </location>
</feature>
<dbReference type="PANTHER" id="PTHR10039:SF17">
    <property type="entry name" value="FUNGAL STAND N-TERMINAL GOODBYE DOMAIN-CONTAINING PROTEIN-RELATED"/>
    <property type="match status" value="1"/>
</dbReference>
<dbReference type="Gene3D" id="1.25.40.10">
    <property type="entry name" value="Tetratricopeptide repeat domain"/>
    <property type="match status" value="1"/>
</dbReference>
<feature type="domain" description="NACHT" evidence="3">
    <location>
        <begin position="293"/>
        <end position="410"/>
    </location>
</feature>
<reference evidence="4" key="1">
    <citation type="journal article" date="2021" name="Nat. Commun.">
        <title>Genetic determinants of endophytism in the Arabidopsis root mycobiome.</title>
        <authorList>
            <person name="Mesny F."/>
            <person name="Miyauchi S."/>
            <person name="Thiergart T."/>
            <person name="Pickel B."/>
            <person name="Atanasova L."/>
            <person name="Karlsson M."/>
            <person name="Huettel B."/>
            <person name="Barry K.W."/>
            <person name="Haridas S."/>
            <person name="Chen C."/>
            <person name="Bauer D."/>
            <person name="Andreopoulos W."/>
            <person name="Pangilinan J."/>
            <person name="LaButti K."/>
            <person name="Riley R."/>
            <person name="Lipzen A."/>
            <person name="Clum A."/>
            <person name="Drula E."/>
            <person name="Henrissat B."/>
            <person name="Kohler A."/>
            <person name="Grigoriev I.V."/>
            <person name="Martin F.M."/>
            <person name="Hacquard S."/>
        </authorList>
    </citation>
    <scope>NUCLEOTIDE SEQUENCE</scope>
    <source>
        <strain evidence="4">MPI-SDFR-AT-0117</strain>
    </source>
</reference>
<dbReference type="InterPro" id="IPR007111">
    <property type="entry name" value="NACHT_NTPase"/>
</dbReference>
<dbReference type="SMART" id="SM00028">
    <property type="entry name" value="TPR"/>
    <property type="match status" value="4"/>
</dbReference>
<sequence length="1449" mass="164424">MIQRQLSQFASVLEDAQKQYAELRGQELTDFMKPPMKSVEDMLAVINRQNKDFDNFRSRRQKLFHALSVALVPLEVVGESLAGAASEVFAPSQNIFAAVMYLVNAARDVSSCYDTILELFEKIKDFTARLNFYVSQRLSPELHDKIVKILVTLFEVLVLATAEIRQGRAKSYFKRLIGQESPVSEPMKRLAVLTEAEKSLVGAETLAVVKQSLSNEERLYEMMSRVDINVQTLRSQTREMALSTNKDKLKGILQPTVYPRDTYDVLDRTRTQGTCEWVLNDPSLDLWLSGQIRFLWITGNPGTGKSYLTARLVRWGLRLLEEQETSHMLGYFFFRQTNPNTRSVIQALRDIAYQISEEDVFYGKQLLQLLSSSDDIKTVASAFRRLLIEPCKPDKWRRHIYILLDGIDEADPVQLRDFLTLLDGLNQQSSTGTRVQVALIGRNAMSDNVLQCLQNDSTGGQQFRTLHVTPERNGQDVLSYISDGVNKARVLHGTPLSFRNEIIQVMSERVDGLFILAKFMLNAISTERHARGIIEKLQSYPKEINGMLTQTVLSFSRTITKADAADLNEILQWVSVAEETLSLETIESILALRFGECPLTLEGHMRTQLASFFTLEREDGLSTAELVERYQAQKQMMADMGDDSRSHSPTRRSPDFHEIEGEIEYFSNKKTTGVTFFHASVSEFFRDGCSTNIQASPSHPSIGFDLAAAKLHVLKTCLRIFTDPNYLASGASGLSLQKYAAWYWQEHLEHIDLALVSSRDKSDIGQLLYTMLNERAVILAWTNLFEESLDIWTDGNIDGVRAWLADPDVVADLSEEGKAWAREAAKSPTELLRPTGKVFADAWLKEDFGLYMPTLFCFGVVQCLALMETGVNWEESEYHWGDVPLETRVNMATKWANLPKTGHYYRRTGSTLLNLGLHEEALARFEKALKEDGNIVETCGRMGYCYAMAGNYEQALNRHLMSNFIDEKNLKEGMYKTQRDIRYAKWRVYKNLYQLAECYRKLGRVESAVHYCREAINKVEDAPPFEPEAALMRILAENNRVTEITDLLRELDNQFLGEGQGHSRLVFFLLDQIPSNATRDWIPDAAARTNKTDVTARRYLAAIALAEDAQDSRKVYYLRNALGRVYMAAGNYDKAILIQEEICFQDYKPRGSIGVRLEYAGSFKNLACLYYLKALQVDATLRSEAVETWISKLEKLKQQQSRYENRNVPLHMAGFDVNEASIFLVLFYRYRERAAAAKELASKLVTESIDILEDDEPQNDEIGVRNLQRILIAAGDQANARALWQSTRKPTTATNAPTRRNVASERRVGSPRPGVSPKRGGTHELNLTRVFSEGGDFAPALACDYCLRRFEVQDEYAVCTYCIDTLFCLACLENTIKLRSFSPGHSSACGPNHSWMTVPPLQKELSHGEIMVDGRVTRLDEWKSTLRTAYRNPRQRRHGTSPNLGLGIH</sequence>
<evidence type="ECO:0000256" key="1">
    <source>
        <dbReference type="ARBA" id="ARBA00022737"/>
    </source>
</evidence>
<dbReference type="InterPro" id="IPR056884">
    <property type="entry name" value="NPHP3-like_N"/>
</dbReference>
<dbReference type="Pfam" id="PF13181">
    <property type="entry name" value="TPR_8"/>
    <property type="match status" value="1"/>
</dbReference>
<dbReference type="SUPFAM" id="SSF52540">
    <property type="entry name" value="P-loop containing nucleoside triphosphate hydrolases"/>
    <property type="match status" value="1"/>
</dbReference>
<dbReference type="EMBL" id="JAGSXJ010000022">
    <property type="protein sequence ID" value="KAH6677812.1"/>
    <property type="molecule type" value="Genomic_DNA"/>
</dbReference>
<protein>
    <submittedName>
        <fullName evidence="4">NACHT and TPR domain-containing protein</fullName>
    </submittedName>
</protein>
<dbReference type="InterPro" id="IPR011990">
    <property type="entry name" value="TPR-like_helical_dom_sf"/>
</dbReference>
<dbReference type="Proteomes" id="UP000770015">
    <property type="component" value="Unassembled WGS sequence"/>
</dbReference>
<dbReference type="InterPro" id="IPR031350">
    <property type="entry name" value="Goodbye_dom"/>
</dbReference>
<evidence type="ECO:0000259" key="3">
    <source>
        <dbReference type="PROSITE" id="PS50837"/>
    </source>
</evidence>
<evidence type="ECO:0000256" key="2">
    <source>
        <dbReference type="SAM" id="MobiDB-lite"/>
    </source>
</evidence>
<dbReference type="InterPro" id="IPR019734">
    <property type="entry name" value="TPR_rpt"/>
</dbReference>
<accession>A0A9P9A7T0</accession>
<evidence type="ECO:0000313" key="5">
    <source>
        <dbReference type="Proteomes" id="UP000770015"/>
    </source>
</evidence>
<dbReference type="Pfam" id="PF24883">
    <property type="entry name" value="NPHP3_N"/>
    <property type="match status" value="1"/>
</dbReference>
<dbReference type="Gene3D" id="3.40.50.300">
    <property type="entry name" value="P-loop containing nucleotide triphosphate hydrolases"/>
    <property type="match status" value="1"/>
</dbReference>
<dbReference type="Pfam" id="PF17109">
    <property type="entry name" value="Goodbye"/>
    <property type="match status" value="1"/>
</dbReference>
<dbReference type="PROSITE" id="PS50837">
    <property type="entry name" value="NACHT"/>
    <property type="match status" value="1"/>
</dbReference>
<gene>
    <name evidence="4" type="ORF">F5X68DRAFT_173556</name>
</gene>
<dbReference type="OrthoDB" id="448455at2759"/>
<dbReference type="SUPFAM" id="SSF48452">
    <property type="entry name" value="TPR-like"/>
    <property type="match status" value="1"/>
</dbReference>
<dbReference type="PANTHER" id="PTHR10039">
    <property type="entry name" value="AMELOGENIN"/>
    <property type="match status" value="1"/>
</dbReference>
<dbReference type="InterPro" id="IPR027417">
    <property type="entry name" value="P-loop_NTPase"/>
</dbReference>